<dbReference type="InterPro" id="IPR029058">
    <property type="entry name" value="AB_hydrolase_fold"/>
</dbReference>
<dbReference type="Pfam" id="PF12697">
    <property type="entry name" value="Abhydrolase_6"/>
    <property type="match status" value="1"/>
</dbReference>
<gene>
    <name evidence="3" type="ORF">IF1G_05015</name>
</gene>
<dbReference type="CDD" id="cd12809">
    <property type="entry name" value="Esterase_713_like-2"/>
    <property type="match status" value="1"/>
</dbReference>
<dbReference type="SUPFAM" id="SSF53474">
    <property type="entry name" value="alpha/beta-Hydrolases"/>
    <property type="match status" value="1"/>
</dbReference>
<evidence type="ECO:0000259" key="2">
    <source>
        <dbReference type="Pfam" id="PF12697"/>
    </source>
</evidence>
<organism evidence="3 4">
    <name type="scientific">Cordyceps javanica</name>
    <dbReference type="NCBI Taxonomy" id="43265"/>
    <lineage>
        <taxon>Eukaryota</taxon>
        <taxon>Fungi</taxon>
        <taxon>Dikarya</taxon>
        <taxon>Ascomycota</taxon>
        <taxon>Pezizomycotina</taxon>
        <taxon>Sordariomycetes</taxon>
        <taxon>Hypocreomycetidae</taxon>
        <taxon>Hypocreales</taxon>
        <taxon>Cordycipitaceae</taxon>
        <taxon>Cordyceps</taxon>
    </lineage>
</organism>
<dbReference type="Gene3D" id="3.40.50.1820">
    <property type="entry name" value="alpha/beta hydrolase"/>
    <property type="match status" value="1"/>
</dbReference>
<reference evidence="3 4" key="1">
    <citation type="journal article" date="2019" name="Appl. Microbiol. Biotechnol.">
        <title>Genome sequence of Isaria javanica and comparative genome analysis insights into family S53 peptidase evolution in fungal entomopathogens.</title>
        <authorList>
            <person name="Lin R."/>
            <person name="Zhang X."/>
            <person name="Xin B."/>
            <person name="Zou M."/>
            <person name="Gao Y."/>
            <person name="Qin F."/>
            <person name="Hu Q."/>
            <person name="Xie B."/>
            <person name="Cheng X."/>
        </authorList>
    </citation>
    <scope>NUCLEOTIDE SEQUENCE [LARGE SCALE GENOMIC DNA]</scope>
    <source>
        <strain evidence="3 4">IJ1G</strain>
    </source>
</reference>
<dbReference type="AlphaFoldDB" id="A0A545V3Z6"/>
<feature type="compositionally biased region" description="Polar residues" evidence="1">
    <location>
        <begin position="523"/>
        <end position="539"/>
    </location>
</feature>
<protein>
    <submittedName>
        <fullName evidence="3">Lipoprotein</fullName>
    </submittedName>
</protein>
<dbReference type="OrthoDB" id="9978720at2759"/>
<feature type="region of interest" description="Disordered" evidence="1">
    <location>
        <begin position="518"/>
        <end position="566"/>
    </location>
</feature>
<dbReference type="EMBL" id="SPUK01000006">
    <property type="protein sequence ID" value="TQV96432.1"/>
    <property type="molecule type" value="Genomic_DNA"/>
</dbReference>
<dbReference type="Proteomes" id="UP000315783">
    <property type="component" value="Unassembled WGS sequence"/>
</dbReference>
<dbReference type="InterPro" id="IPR050228">
    <property type="entry name" value="Carboxylesterase_BioH"/>
</dbReference>
<comment type="caution">
    <text evidence="3">The sequence shown here is derived from an EMBL/GenBank/DDBJ whole genome shotgun (WGS) entry which is preliminary data.</text>
</comment>
<evidence type="ECO:0000313" key="3">
    <source>
        <dbReference type="EMBL" id="TQV96432.1"/>
    </source>
</evidence>
<proteinExistence type="predicted"/>
<name>A0A545V3Z6_9HYPO</name>
<keyword evidence="4" id="KW-1185">Reference proteome</keyword>
<dbReference type="PANTHER" id="PTHR43194">
    <property type="entry name" value="HYDROLASE ALPHA/BETA FOLD FAMILY"/>
    <property type="match status" value="1"/>
</dbReference>
<feature type="domain" description="AB hydrolase-1" evidence="2">
    <location>
        <begin position="62"/>
        <end position="294"/>
    </location>
</feature>
<evidence type="ECO:0000256" key="1">
    <source>
        <dbReference type="SAM" id="MobiDB-lite"/>
    </source>
</evidence>
<dbReference type="InterPro" id="IPR000073">
    <property type="entry name" value="AB_hydrolase_1"/>
</dbReference>
<dbReference type="STRING" id="43265.A0A545V3Z6"/>
<accession>A0A545V3Z6</accession>
<evidence type="ECO:0000313" key="4">
    <source>
        <dbReference type="Proteomes" id="UP000315783"/>
    </source>
</evidence>
<keyword evidence="3" id="KW-0449">Lipoprotein</keyword>
<dbReference type="PANTHER" id="PTHR43194:SF4">
    <property type="entry name" value="AB HYDROLASE-1 DOMAIN-CONTAINING PROTEIN"/>
    <property type="match status" value="1"/>
</dbReference>
<sequence>MPPKKNSAATNKQKGESYVKRTSFYTNVEWQPGCKPDQYTFIRGQMYVESLEPQKKTQKWPIVFIHGDFHSSQIWLTKPDGDPGWASFFVGKGFHVYLVDLPGSGKSNTLTKEAITNTEINSIKASQIEREITAPEVFNHISDPRWPTALKHDKWPGTGRRGDRIFDRYCASLTSLLFTIEERQTLAQNALKSLLKITGQAVLVGEGTGATASWLAADVAPQQVAGVVAVEPPGPPFCEGTVERNGKRKFDSFTSFNPDRLKYGLASIPLTFDPSPHPEPDLDQETAGLLPVALTQPDTSSNATPQRLHPLDLALFVEAGSGKRVVLQYSPENIPNGFVFSEKMTSGDGTMCIRKLTNLSKMRHVVITGEASSHSEYDTSTMHFMKQAGLSVDCGFLERYQTRGNGHLMFLETNSDEVATHIMRWIQTRAGKVDEPTNVVDLEEVSTVTPPLNLSPSQNYGVERQPFRSSKRGKWEVIDGPELAMPSTSSPQFIDLTENPYNAISYCANDTPPVASAVGYPSPSVSKTTQTTQNTSLDQGCTLPDVSSAGLSNPVERSPPPLPQRNWRPASMSGQGELMCADAKIEVPEPSPRENKFVMPSVIWSYLKTRSATLPVWVQRGRTSTMARLPWGQNILLGGLLELPYQK</sequence>